<dbReference type="InterPro" id="IPR032770">
    <property type="entry name" value="DUF4537"/>
</dbReference>
<dbReference type="PANTHER" id="PTHR14343">
    <property type="entry name" value="VWFA DOMAIN-CONTAINING PROTEIN"/>
    <property type="match status" value="1"/>
</dbReference>
<evidence type="ECO:0000313" key="3">
    <source>
        <dbReference type="Ensembl" id="ENSLCAP00010005564.1"/>
    </source>
</evidence>
<dbReference type="Pfam" id="PF15057">
    <property type="entry name" value="DUF4537"/>
    <property type="match status" value="1"/>
</dbReference>
<accession>A0A4W6C3Z9</accession>
<dbReference type="AlphaFoldDB" id="A0A4W6C3Z9"/>
<evidence type="ECO:0000313" key="4">
    <source>
        <dbReference type="Proteomes" id="UP000314980"/>
    </source>
</evidence>
<sequence length="353" mass="39001">MLCVYCQVIPLHVAESQSSVPINQVSPVKYCCPSASVLIPQHNTSSPLLRLVESIYVPWPLRCSLDHPLRPFTSCVLSGRTLGGAEFFPGCRVLARREVDGLYYLGTGRAGVWVVDFDHSPGAVLGLVSSQRQLVCSLDMVNHVRDHTRCLLPGDAVLSPWEPDLRRYGPGRVMAATERRDGFGAWFYPFSPPHYDRIVRELQIPTPAPSQHCSWLCAHSSSCAPQLFCTTCSASTPCCCSVTNHWPCTLPPSCRSSLGGIDGFTGAEREKQVDKNNTDMRKSDPEVPSSSSSSLSDDDTSGMFSSAVKLRSKQQRPPWRYWKRTGPEPQHRQPGGKHTFHHGCTEQSCDSVK</sequence>
<dbReference type="PANTHER" id="PTHR14343:SF3">
    <property type="entry name" value="SIMILAR TO PREDICTED GENE ICRFP703B1614Q5.5"/>
    <property type="match status" value="1"/>
</dbReference>
<feature type="compositionally biased region" description="Basic and acidic residues" evidence="1">
    <location>
        <begin position="267"/>
        <end position="285"/>
    </location>
</feature>
<dbReference type="Proteomes" id="UP000314980">
    <property type="component" value="Unassembled WGS sequence"/>
</dbReference>
<dbReference type="GeneTree" id="ENSGT00940000174915"/>
<evidence type="ECO:0000259" key="2">
    <source>
        <dbReference type="Pfam" id="PF15057"/>
    </source>
</evidence>
<feature type="region of interest" description="Disordered" evidence="1">
    <location>
        <begin position="267"/>
        <end position="353"/>
    </location>
</feature>
<protein>
    <recommendedName>
        <fullName evidence="2">DUF4537 domain-containing protein</fullName>
    </recommendedName>
</protein>
<proteinExistence type="predicted"/>
<name>A0A4W6C3Z9_LATCA</name>
<dbReference type="InParanoid" id="A0A4W6C3Z9"/>
<reference evidence="3" key="2">
    <citation type="submission" date="2025-08" db="UniProtKB">
        <authorList>
            <consortium name="Ensembl"/>
        </authorList>
    </citation>
    <scope>IDENTIFICATION</scope>
</reference>
<reference evidence="3" key="3">
    <citation type="submission" date="2025-09" db="UniProtKB">
        <authorList>
            <consortium name="Ensembl"/>
        </authorList>
    </citation>
    <scope>IDENTIFICATION</scope>
</reference>
<feature type="domain" description="DUF4537" evidence="2">
    <location>
        <begin position="91"/>
        <end position="176"/>
    </location>
</feature>
<evidence type="ECO:0000256" key="1">
    <source>
        <dbReference type="SAM" id="MobiDB-lite"/>
    </source>
</evidence>
<reference evidence="4" key="1">
    <citation type="submission" date="2015-09" db="EMBL/GenBank/DDBJ databases">
        <authorList>
            <person name="Sai Rama Sridatta P."/>
        </authorList>
    </citation>
    <scope>NUCLEOTIDE SEQUENCE [LARGE SCALE GENOMIC DNA]</scope>
</reference>
<keyword evidence="4" id="KW-1185">Reference proteome</keyword>
<organism evidence="3 4">
    <name type="scientific">Lates calcarifer</name>
    <name type="common">Barramundi</name>
    <name type="synonym">Holocentrus calcarifer</name>
    <dbReference type="NCBI Taxonomy" id="8187"/>
    <lineage>
        <taxon>Eukaryota</taxon>
        <taxon>Metazoa</taxon>
        <taxon>Chordata</taxon>
        <taxon>Craniata</taxon>
        <taxon>Vertebrata</taxon>
        <taxon>Euteleostomi</taxon>
        <taxon>Actinopterygii</taxon>
        <taxon>Neopterygii</taxon>
        <taxon>Teleostei</taxon>
        <taxon>Neoteleostei</taxon>
        <taxon>Acanthomorphata</taxon>
        <taxon>Carangaria</taxon>
        <taxon>Carangaria incertae sedis</taxon>
        <taxon>Centropomidae</taxon>
        <taxon>Lates</taxon>
    </lineage>
</organism>
<dbReference type="Ensembl" id="ENSLCAT00010005699.1">
    <property type="protein sequence ID" value="ENSLCAP00010005564.1"/>
    <property type="gene ID" value="ENSLCAG00010002777.1"/>
</dbReference>